<dbReference type="PANTHER" id="PTHR12358:SF54">
    <property type="entry name" value="SPHINGOSINE KINASE RELATED PROTEIN"/>
    <property type="match status" value="1"/>
</dbReference>
<evidence type="ECO:0000256" key="5">
    <source>
        <dbReference type="SAM" id="Phobius"/>
    </source>
</evidence>
<dbReference type="InterPro" id="IPR050187">
    <property type="entry name" value="Lipid_Phosphate_FormReg"/>
</dbReference>
<dbReference type="InterPro" id="IPR045540">
    <property type="entry name" value="YegS/DAGK_C"/>
</dbReference>
<dbReference type="PROSITE" id="PS50146">
    <property type="entry name" value="DAGK"/>
    <property type="match status" value="1"/>
</dbReference>
<evidence type="ECO:0000256" key="4">
    <source>
        <dbReference type="ARBA" id="ARBA00022840"/>
    </source>
</evidence>
<keyword evidence="1" id="KW-0808">Transferase</keyword>
<keyword evidence="5" id="KW-0812">Transmembrane</keyword>
<evidence type="ECO:0000256" key="3">
    <source>
        <dbReference type="ARBA" id="ARBA00022777"/>
    </source>
</evidence>
<protein>
    <recommendedName>
        <fullName evidence="6">DAGKc domain-containing protein</fullName>
    </recommendedName>
</protein>
<feature type="transmembrane region" description="Helical" evidence="5">
    <location>
        <begin position="150"/>
        <end position="171"/>
    </location>
</feature>
<reference evidence="8" key="1">
    <citation type="journal article" date="2019" name="Int. J. Syst. Evol. Microbiol.">
        <title>The Global Catalogue of Microorganisms (GCM) 10K type strain sequencing project: providing services to taxonomists for standard genome sequencing and annotation.</title>
        <authorList>
            <consortium name="The Broad Institute Genomics Platform"/>
            <consortium name="The Broad Institute Genome Sequencing Center for Infectious Disease"/>
            <person name="Wu L."/>
            <person name="Ma J."/>
        </authorList>
    </citation>
    <scope>NUCLEOTIDE SEQUENCE [LARGE SCALE GENOMIC DNA]</scope>
    <source>
        <strain evidence="8">CGMCC 1.10188</strain>
    </source>
</reference>
<keyword evidence="5" id="KW-0472">Membrane</keyword>
<dbReference type="Pfam" id="PF00781">
    <property type="entry name" value="DAGK_cat"/>
    <property type="match status" value="1"/>
</dbReference>
<evidence type="ECO:0000256" key="2">
    <source>
        <dbReference type="ARBA" id="ARBA00022741"/>
    </source>
</evidence>
<keyword evidence="4" id="KW-0067">ATP-binding</keyword>
<evidence type="ECO:0000259" key="6">
    <source>
        <dbReference type="PROSITE" id="PS50146"/>
    </source>
</evidence>
<dbReference type="InterPro" id="IPR016064">
    <property type="entry name" value="NAD/diacylglycerol_kinase_sf"/>
</dbReference>
<dbReference type="SMART" id="SM00046">
    <property type="entry name" value="DAGKc"/>
    <property type="match status" value="1"/>
</dbReference>
<organism evidence="7 8">
    <name type="scientific">Tistrella bauzanensis</name>
    <dbReference type="NCBI Taxonomy" id="657419"/>
    <lineage>
        <taxon>Bacteria</taxon>
        <taxon>Pseudomonadati</taxon>
        <taxon>Pseudomonadota</taxon>
        <taxon>Alphaproteobacteria</taxon>
        <taxon>Geminicoccales</taxon>
        <taxon>Geminicoccaceae</taxon>
        <taxon>Tistrella</taxon>
    </lineage>
</organism>
<dbReference type="Pfam" id="PF19279">
    <property type="entry name" value="YegS_C"/>
    <property type="match status" value="1"/>
</dbReference>
<keyword evidence="2" id="KW-0547">Nucleotide-binding</keyword>
<dbReference type="InterPro" id="IPR001206">
    <property type="entry name" value="Diacylglycerol_kinase_cat_dom"/>
</dbReference>
<keyword evidence="5" id="KW-1133">Transmembrane helix</keyword>
<feature type="domain" description="DAGKc" evidence="6">
    <location>
        <begin position="21"/>
        <end position="153"/>
    </location>
</feature>
<accession>A0ABQ1IDI3</accession>
<evidence type="ECO:0000313" key="7">
    <source>
        <dbReference type="EMBL" id="GGB36229.1"/>
    </source>
</evidence>
<dbReference type="Gene3D" id="2.60.200.40">
    <property type="match status" value="1"/>
</dbReference>
<dbReference type="PANTHER" id="PTHR12358">
    <property type="entry name" value="SPHINGOSINE KINASE"/>
    <property type="match status" value="1"/>
</dbReference>
<gene>
    <name evidence="7" type="ORF">GCM10011505_17120</name>
</gene>
<dbReference type="EMBL" id="BMDZ01000015">
    <property type="protein sequence ID" value="GGB36229.1"/>
    <property type="molecule type" value="Genomic_DNA"/>
</dbReference>
<dbReference type="RefSeq" id="WP_229707934.1">
    <property type="nucleotide sequence ID" value="NZ_BMDZ01000015.1"/>
</dbReference>
<dbReference type="Gene3D" id="3.40.50.10330">
    <property type="entry name" value="Probable inorganic polyphosphate/atp-NAD kinase, domain 1"/>
    <property type="match status" value="1"/>
</dbReference>
<keyword evidence="3" id="KW-0418">Kinase</keyword>
<sequence length="320" mass="32977">MRTGTETVRLGAAMDGGGRLPRPPRLLVIANPLAGTGAGRRLLTATLELLRANGCQLLIAEARTPEEIGAIAGGTGPEDADIVVAAGGDGTINAAASGLIAAASPLPLGVLAVGTANVLALEMGLTRHPQSLAEPILYGQVRPVTPIAAAGGYALLMVGVGFDAAVVAALADRPQMKWRLGKLAYLQPTLAQAFRYGFPPIDLLIDGQPARAVAAIAVNGRFYGGAFRAVPDGDINRPGMNVVLLGRGGAINLARYGVALGLGRLARLGDVRVVPARSVEILAPRGLSVQADGDPIATTPTRIRVADRSLNLLWPMMPRR</sequence>
<keyword evidence="8" id="KW-1185">Reference proteome</keyword>
<comment type="caution">
    <text evidence="7">The sequence shown here is derived from an EMBL/GenBank/DDBJ whole genome shotgun (WGS) entry which is preliminary data.</text>
</comment>
<evidence type="ECO:0000313" key="8">
    <source>
        <dbReference type="Proteomes" id="UP000603352"/>
    </source>
</evidence>
<evidence type="ECO:0000256" key="1">
    <source>
        <dbReference type="ARBA" id="ARBA00022679"/>
    </source>
</evidence>
<dbReference type="SUPFAM" id="SSF111331">
    <property type="entry name" value="NAD kinase/diacylglycerol kinase-like"/>
    <property type="match status" value="1"/>
</dbReference>
<proteinExistence type="predicted"/>
<dbReference type="InterPro" id="IPR017438">
    <property type="entry name" value="ATP-NAD_kinase_N"/>
</dbReference>
<name>A0ABQ1IDI3_9PROT</name>
<dbReference type="Proteomes" id="UP000603352">
    <property type="component" value="Unassembled WGS sequence"/>
</dbReference>